<proteinExistence type="predicted"/>
<gene>
    <name evidence="1" type="ORF">VIBC2010_09892</name>
</gene>
<reference evidence="1 2" key="1">
    <citation type="journal article" date="2012" name="Int. J. Syst. Evol. Microbiol.">
        <title>Vibrio caribbeanicus sp. nov., isolated from the marine sponge Scleritoderma cyanea.</title>
        <authorList>
            <person name="Hoffmann M."/>
            <person name="Monday S.R."/>
            <person name="Allard M.W."/>
            <person name="Strain E.A."/>
            <person name="Whittaker P."/>
            <person name="Naum M."/>
            <person name="McCarthy P.J."/>
            <person name="Lopez J.V."/>
            <person name="Fischer M."/>
            <person name="Brown E.W."/>
        </authorList>
    </citation>
    <scope>NUCLEOTIDE SEQUENCE [LARGE SCALE GENOMIC DNA]</scope>
    <source>
        <strain evidence="1 2">ATCC BAA-2122</strain>
    </source>
</reference>
<evidence type="ECO:0000313" key="2">
    <source>
        <dbReference type="Proteomes" id="UP000002943"/>
    </source>
</evidence>
<protein>
    <submittedName>
        <fullName evidence="1">Uncharacterized protein</fullName>
    </submittedName>
</protein>
<dbReference type="RefSeq" id="WP_009601353.1">
    <property type="nucleotide sequence ID" value="NZ_AEIU01000072.1"/>
</dbReference>
<evidence type="ECO:0000313" key="1">
    <source>
        <dbReference type="EMBL" id="EFP96627.1"/>
    </source>
</evidence>
<organism evidence="1 2">
    <name type="scientific">Vibrio caribbeanicus ATCC BAA-2122</name>
    <dbReference type="NCBI Taxonomy" id="796620"/>
    <lineage>
        <taxon>Bacteria</taxon>
        <taxon>Pseudomonadati</taxon>
        <taxon>Pseudomonadota</taxon>
        <taxon>Gammaproteobacteria</taxon>
        <taxon>Vibrionales</taxon>
        <taxon>Vibrionaceae</taxon>
        <taxon>Vibrio</taxon>
    </lineage>
</organism>
<dbReference type="OrthoDB" id="5903674at2"/>
<dbReference type="EMBL" id="AEIU01000072">
    <property type="protein sequence ID" value="EFP96627.1"/>
    <property type="molecule type" value="Genomic_DNA"/>
</dbReference>
<name>E3BJZ9_9VIBR</name>
<dbReference type="AlphaFoldDB" id="E3BJZ9"/>
<accession>E3BJZ9</accession>
<sequence length="95" mass="10558">MSQLDELNAILNNDLSSIEEGFNATYKKQLDTLSELSFAELHKINPDININDLEALYAVVQEASQQNLSQALLKERITQLGDTALEIAKVVDIIV</sequence>
<comment type="caution">
    <text evidence="1">The sequence shown here is derived from an EMBL/GenBank/DDBJ whole genome shotgun (WGS) entry which is preliminary data.</text>
</comment>
<dbReference type="Proteomes" id="UP000002943">
    <property type="component" value="Unassembled WGS sequence"/>
</dbReference>
<dbReference type="STRING" id="796620.VIBC2010_09892"/>
<keyword evidence="2" id="KW-1185">Reference proteome</keyword>